<dbReference type="EMBL" id="JADIKJ010000002">
    <property type="protein sequence ID" value="MFK2899066.1"/>
    <property type="molecule type" value="Genomic_DNA"/>
</dbReference>
<keyword evidence="5 6" id="KW-0378">Hydrolase</keyword>
<evidence type="ECO:0000256" key="6">
    <source>
        <dbReference type="RuleBase" id="RU362042"/>
    </source>
</evidence>
<evidence type="ECO:0000256" key="5">
    <source>
        <dbReference type="ARBA" id="ARBA00022801"/>
    </source>
</evidence>
<evidence type="ECO:0000313" key="9">
    <source>
        <dbReference type="Proteomes" id="UP001620461"/>
    </source>
</evidence>
<evidence type="ECO:0000256" key="2">
    <source>
        <dbReference type="ARBA" id="ARBA00009370"/>
    </source>
</evidence>
<evidence type="ECO:0000256" key="3">
    <source>
        <dbReference type="ARBA" id="ARBA00013208"/>
    </source>
</evidence>
<dbReference type="NCBIfam" id="TIGR02227">
    <property type="entry name" value="sigpep_I_bact"/>
    <property type="match status" value="1"/>
</dbReference>
<dbReference type="CDD" id="cd06530">
    <property type="entry name" value="S26_SPase_I"/>
    <property type="match status" value="1"/>
</dbReference>
<dbReference type="InterPro" id="IPR000223">
    <property type="entry name" value="Pept_S26A_signal_pept_1"/>
</dbReference>
<evidence type="ECO:0000313" key="8">
    <source>
        <dbReference type="EMBL" id="MFK2899066.1"/>
    </source>
</evidence>
<comment type="subcellular location">
    <subcellularLocation>
        <location evidence="6">Membrane</location>
        <topology evidence="6">Multi-pass membrane protein</topology>
    </subcellularLocation>
</comment>
<dbReference type="EC" id="3.4.21.89" evidence="3 6"/>
<gene>
    <name evidence="8" type="primary">lepB</name>
    <name evidence="8" type="ORF">ISP15_01805</name>
</gene>
<organism evidence="8 9">
    <name type="scientific">Dyella jejuensis</name>
    <dbReference type="NCBI Taxonomy" id="1432009"/>
    <lineage>
        <taxon>Bacteria</taxon>
        <taxon>Pseudomonadati</taxon>
        <taxon>Pseudomonadota</taxon>
        <taxon>Gammaproteobacteria</taxon>
        <taxon>Lysobacterales</taxon>
        <taxon>Rhodanobacteraceae</taxon>
        <taxon>Dyella</taxon>
    </lineage>
</organism>
<evidence type="ECO:0000256" key="1">
    <source>
        <dbReference type="ARBA" id="ARBA00000677"/>
    </source>
</evidence>
<keyword evidence="9" id="KW-1185">Reference proteome</keyword>
<evidence type="ECO:0000259" key="7">
    <source>
        <dbReference type="Pfam" id="PF10502"/>
    </source>
</evidence>
<dbReference type="PROSITE" id="PS00760">
    <property type="entry name" value="SPASE_I_2"/>
    <property type="match status" value="1"/>
</dbReference>
<dbReference type="Proteomes" id="UP001620461">
    <property type="component" value="Unassembled WGS sequence"/>
</dbReference>
<protein>
    <recommendedName>
        <fullName evidence="4 6">Signal peptidase I</fullName>
        <ecNumber evidence="3 6">3.4.21.89</ecNumber>
    </recommendedName>
</protein>
<accession>A0ABW8JFJ8</accession>
<dbReference type="SUPFAM" id="SSF51306">
    <property type="entry name" value="LexA/Signal peptidase"/>
    <property type="match status" value="1"/>
</dbReference>
<name>A0ABW8JFJ8_9GAMM</name>
<feature type="domain" description="Peptidase S26" evidence="7">
    <location>
        <begin position="14"/>
        <end position="201"/>
    </location>
</feature>
<evidence type="ECO:0000256" key="4">
    <source>
        <dbReference type="ARBA" id="ARBA00019232"/>
    </source>
</evidence>
<comment type="caution">
    <text evidence="8">The sequence shown here is derived from an EMBL/GenBank/DDBJ whole genome shotgun (WGS) entry which is preliminary data.</text>
</comment>
<dbReference type="InterPro" id="IPR019533">
    <property type="entry name" value="Peptidase_S26"/>
</dbReference>
<dbReference type="InterPro" id="IPR036286">
    <property type="entry name" value="LexA/Signal_pep-like_sf"/>
</dbReference>
<keyword evidence="6" id="KW-0645">Protease</keyword>
<reference evidence="8 9" key="1">
    <citation type="submission" date="2020-10" db="EMBL/GenBank/DDBJ databases">
        <title>Phylogeny of dyella-like bacteria.</title>
        <authorList>
            <person name="Fu J."/>
        </authorList>
    </citation>
    <scope>NUCLEOTIDE SEQUENCE [LARGE SCALE GENOMIC DNA]</scope>
    <source>
        <strain evidence="8 9">JP1</strain>
    </source>
</reference>
<dbReference type="Gene3D" id="2.10.109.10">
    <property type="entry name" value="Umud Fragment, subunit A"/>
    <property type="match status" value="1"/>
</dbReference>
<dbReference type="RefSeq" id="WP_404544457.1">
    <property type="nucleotide sequence ID" value="NZ_JADIKJ010000002.1"/>
</dbReference>
<comment type="catalytic activity">
    <reaction evidence="1 6">
        <text>Cleavage of hydrophobic, N-terminal signal or leader sequences from secreted and periplasmic proteins.</text>
        <dbReference type="EC" id="3.4.21.89"/>
    </reaction>
</comment>
<dbReference type="PANTHER" id="PTHR43390">
    <property type="entry name" value="SIGNAL PEPTIDASE I"/>
    <property type="match status" value="1"/>
</dbReference>
<dbReference type="InterPro" id="IPR019757">
    <property type="entry name" value="Pept_S26A_signal_pept_1_Lys-AS"/>
</dbReference>
<comment type="similarity">
    <text evidence="2 6">Belongs to the peptidase S26 family.</text>
</comment>
<dbReference type="PANTHER" id="PTHR43390:SF1">
    <property type="entry name" value="CHLOROPLAST PROCESSING PEPTIDASE"/>
    <property type="match status" value="1"/>
</dbReference>
<proteinExistence type="inferred from homology"/>
<dbReference type="PRINTS" id="PR00727">
    <property type="entry name" value="LEADERPTASE"/>
</dbReference>
<sequence>MRGLISFFVKNKGFITFMLCMIMFRSALADWNVVPTGSMQPTIRIGDRIIVDKAAYDIRVPLTHLSLIHLADPQRGDIVVLDSQAAHERLVKRVIGLPGDEVALRGNVLYVNGVAARYSPTAITGIHDDEHDLARYEVEQLGAMQHLVRLSLGQPSPMRDFGPVYVPAGHYLLLGDNRDNSLDSRYLGFFPRTEIIGRSRYVALSLDPDNDYLPRKQRLAVPLDGSSQPASPGRIAE</sequence>
<dbReference type="GO" id="GO:0009003">
    <property type="term" value="F:signal peptidase activity"/>
    <property type="evidence" value="ECO:0007669"/>
    <property type="project" value="UniProtKB-EC"/>
</dbReference>
<dbReference type="Pfam" id="PF10502">
    <property type="entry name" value="Peptidase_S26"/>
    <property type="match status" value="1"/>
</dbReference>